<name>A0A9Q1QKU5_9CARY</name>
<dbReference type="Proteomes" id="UP001153076">
    <property type="component" value="Unassembled WGS sequence"/>
</dbReference>
<dbReference type="Pfam" id="PF14111">
    <property type="entry name" value="DUF4283"/>
    <property type="match status" value="1"/>
</dbReference>
<dbReference type="AlphaFoldDB" id="A0A9Q1QKU5"/>
<accession>A0A9Q1QKU5</accession>
<dbReference type="OrthoDB" id="10652694at2759"/>
<protein>
    <recommendedName>
        <fullName evidence="2">DUF4283 domain-containing protein</fullName>
    </recommendedName>
</protein>
<dbReference type="EMBL" id="JAKOGI010000056">
    <property type="protein sequence ID" value="KAJ8446368.1"/>
    <property type="molecule type" value="Genomic_DNA"/>
</dbReference>
<keyword evidence="4" id="KW-1185">Reference proteome</keyword>
<sequence>MKSVFRNVWEPSEGLVIHDLDVNLFSFQFFRVADKEYVLNEGPWAFDGHTLLLKLMTGLEILSEVQFTKARFWVKAYDVLAKKLGRTLKGCKIVDAKEDDPGLQYGAWLKASPLKNRRRNAESELNAERELCLPPLQVCTKLLFTDPAFEKTGEPSKPPENTASASMLTDEDSPIVLGSEAFKRKQDDVPPLKQEWSLLYPGAHVTHIDSDLSDHVPILLKCTSSGDDSYRRTRRFHFENMWLTDPSCKDVINSA</sequence>
<evidence type="ECO:0000313" key="4">
    <source>
        <dbReference type="Proteomes" id="UP001153076"/>
    </source>
</evidence>
<evidence type="ECO:0000259" key="2">
    <source>
        <dbReference type="Pfam" id="PF14111"/>
    </source>
</evidence>
<evidence type="ECO:0000256" key="1">
    <source>
        <dbReference type="SAM" id="MobiDB-lite"/>
    </source>
</evidence>
<gene>
    <name evidence="3" type="ORF">Cgig2_019261</name>
</gene>
<feature type="region of interest" description="Disordered" evidence="1">
    <location>
        <begin position="149"/>
        <end position="170"/>
    </location>
</feature>
<dbReference type="PANTHER" id="PTHR33710">
    <property type="entry name" value="BNAC02G09200D PROTEIN"/>
    <property type="match status" value="1"/>
</dbReference>
<organism evidence="3 4">
    <name type="scientific">Carnegiea gigantea</name>
    <dbReference type="NCBI Taxonomy" id="171969"/>
    <lineage>
        <taxon>Eukaryota</taxon>
        <taxon>Viridiplantae</taxon>
        <taxon>Streptophyta</taxon>
        <taxon>Embryophyta</taxon>
        <taxon>Tracheophyta</taxon>
        <taxon>Spermatophyta</taxon>
        <taxon>Magnoliopsida</taxon>
        <taxon>eudicotyledons</taxon>
        <taxon>Gunneridae</taxon>
        <taxon>Pentapetalae</taxon>
        <taxon>Caryophyllales</taxon>
        <taxon>Cactineae</taxon>
        <taxon>Cactaceae</taxon>
        <taxon>Cactoideae</taxon>
        <taxon>Echinocereeae</taxon>
        <taxon>Carnegiea</taxon>
    </lineage>
</organism>
<dbReference type="PANTHER" id="PTHR33710:SF71">
    <property type="entry name" value="ENDONUCLEASE_EXONUCLEASE_PHOSPHATASE DOMAIN-CONTAINING PROTEIN"/>
    <property type="match status" value="1"/>
</dbReference>
<evidence type="ECO:0000313" key="3">
    <source>
        <dbReference type="EMBL" id="KAJ8446368.1"/>
    </source>
</evidence>
<feature type="domain" description="DUF4283" evidence="2">
    <location>
        <begin position="1"/>
        <end position="54"/>
    </location>
</feature>
<reference evidence="3" key="1">
    <citation type="submission" date="2022-04" db="EMBL/GenBank/DDBJ databases">
        <title>Carnegiea gigantea Genome sequencing and assembly v2.</title>
        <authorList>
            <person name="Copetti D."/>
            <person name="Sanderson M.J."/>
            <person name="Burquez A."/>
            <person name="Wojciechowski M.F."/>
        </authorList>
    </citation>
    <scope>NUCLEOTIDE SEQUENCE</scope>
    <source>
        <strain evidence="3">SGP5-SGP5p</strain>
        <tissue evidence="3">Aerial part</tissue>
    </source>
</reference>
<dbReference type="InterPro" id="IPR025558">
    <property type="entry name" value="DUF4283"/>
</dbReference>
<proteinExistence type="predicted"/>
<comment type="caution">
    <text evidence="3">The sequence shown here is derived from an EMBL/GenBank/DDBJ whole genome shotgun (WGS) entry which is preliminary data.</text>
</comment>